<reference evidence="1" key="1">
    <citation type="submission" date="2021-06" db="EMBL/GenBank/DDBJ databases">
        <authorList>
            <person name="Kallberg Y."/>
            <person name="Tangrot J."/>
            <person name="Rosling A."/>
        </authorList>
    </citation>
    <scope>NUCLEOTIDE SEQUENCE</scope>
    <source>
        <strain evidence="1">IN212</strain>
    </source>
</reference>
<dbReference type="EMBL" id="CAJVPZ010078611">
    <property type="protein sequence ID" value="CAG8806331.1"/>
    <property type="molecule type" value="Genomic_DNA"/>
</dbReference>
<organism evidence="1 2">
    <name type="scientific">Racocetra fulgida</name>
    <dbReference type="NCBI Taxonomy" id="60492"/>
    <lineage>
        <taxon>Eukaryota</taxon>
        <taxon>Fungi</taxon>
        <taxon>Fungi incertae sedis</taxon>
        <taxon>Mucoromycota</taxon>
        <taxon>Glomeromycotina</taxon>
        <taxon>Glomeromycetes</taxon>
        <taxon>Diversisporales</taxon>
        <taxon>Gigasporaceae</taxon>
        <taxon>Racocetra</taxon>
    </lineage>
</organism>
<dbReference type="AlphaFoldDB" id="A0A9N9PBA3"/>
<evidence type="ECO:0000313" key="1">
    <source>
        <dbReference type="EMBL" id="CAG8806331.1"/>
    </source>
</evidence>
<comment type="caution">
    <text evidence="1">The sequence shown here is derived from an EMBL/GenBank/DDBJ whole genome shotgun (WGS) entry which is preliminary data.</text>
</comment>
<keyword evidence="2" id="KW-1185">Reference proteome</keyword>
<dbReference type="Proteomes" id="UP000789396">
    <property type="component" value="Unassembled WGS sequence"/>
</dbReference>
<gene>
    <name evidence="1" type="ORF">RFULGI_LOCUS18269</name>
</gene>
<sequence>KLSSTINYNTRDMSIEQIFTSSKSIAELLKDIEAISNRIDYVKINNILASFVEQLNAEYPLLQKDIEDP</sequence>
<feature type="non-terminal residue" evidence="1">
    <location>
        <position position="1"/>
    </location>
</feature>
<name>A0A9N9PBA3_9GLOM</name>
<evidence type="ECO:0000313" key="2">
    <source>
        <dbReference type="Proteomes" id="UP000789396"/>
    </source>
</evidence>
<protein>
    <submittedName>
        <fullName evidence="1">3151_t:CDS:1</fullName>
    </submittedName>
</protein>
<proteinExistence type="predicted"/>
<feature type="non-terminal residue" evidence="1">
    <location>
        <position position="69"/>
    </location>
</feature>
<accession>A0A9N9PBA3</accession>
<dbReference type="OrthoDB" id="2418606at2759"/>